<dbReference type="RefSeq" id="WP_150902037.1">
    <property type="nucleotide sequence ID" value="NZ_VTWT01000001.1"/>
</dbReference>
<evidence type="ECO:0000313" key="2">
    <source>
        <dbReference type="Proteomes" id="UP000326570"/>
    </source>
</evidence>
<dbReference type="EMBL" id="VTWT01000001">
    <property type="protein sequence ID" value="KAA9345894.1"/>
    <property type="molecule type" value="Genomic_DNA"/>
</dbReference>
<keyword evidence="2" id="KW-1185">Reference proteome</keyword>
<organism evidence="1 2">
    <name type="scientific">Adhaeribacter soli</name>
    <dbReference type="NCBI Taxonomy" id="2607655"/>
    <lineage>
        <taxon>Bacteria</taxon>
        <taxon>Pseudomonadati</taxon>
        <taxon>Bacteroidota</taxon>
        <taxon>Cytophagia</taxon>
        <taxon>Cytophagales</taxon>
        <taxon>Hymenobacteraceae</taxon>
        <taxon>Adhaeribacter</taxon>
    </lineage>
</organism>
<protein>
    <submittedName>
        <fullName evidence="1">Uncharacterized protein</fullName>
    </submittedName>
</protein>
<name>A0A5N1J5B2_9BACT</name>
<comment type="caution">
    <text evidence="1">The sequence shown here is derived from an EMBL/GenBank/DDBJ whole genome shotgun (WGS) entry which is preliminary data.</text>
</comment>
<evidence type="ECO:0000313" key="1">
    <source>
        <dbReference type="EMBL" id="KAA9345894.1"/>
    </source>
</evidence>
<sequence>MKLKNSIFLVFTILLVNCKSRNEEKSVDIGLMGIKESQAPEVPINSKKTGLQADLEKYDGFYSSNESTDGKITPENLPKELINYKKANIKSFNIEYLDRLNSGFILTYNIDYSGYNALVVSTLDQNYNLVDYRTYPNGQGFKDFKKDTISLLTYI</sequence>
<reference evidence="1 2" key="1">
    <citation type="submission" date="2019-09" db="EMBL/GenBank/DDBJ databases">
        <title>Genome sequence of Adhaeribacter sp. M2.</title>
        <authorList>
            <person name="Srinivasan S."/>
        </authorList>
    </citation>
    <scope>NUCLEOTIDE SEQUENCE [LARGE SCALE GENOMIC DNA]</scope>
    <source>
        <strain evidence="1 2">M2</strain>
    </source>
</reference>
<dbReference type="Proteomes" id="UP000326570">
    <property type="component" value="Unassembled WGS sequence"/>
</dbReference>
<proteinExistence type="predicted"/>
<gene>
    <name evidence="1" type="ORF">F0P94_02085</name>
</gene>
<dbReference type="AlphaFoldDB" id="A0A5N1J5B2"/>
<accession>A0A5N1J5B2</accession>